<accession>A0A2P2N886</accession>
<keyword evidence="1" id="KW-0812">Transmembrane</keyword>
<evidence type="ECO:0000313" key="2">
    <source>
        <dbReference type="EMBL" id="MBX38660.1"/>
    </source>
</evidence>
<reference evidence="2" key="1">
    <citation type="submission" date="2018-02" db="EMBL/GenBank/DDBJ databases">
        <title>Rhizophora mucronata_Transcriptome.</title>
        <authorList>
            <person name="Meera S.P."/>
            <person name="Sreeshan A."/>
            <person name="Augustine A."/>
        </authorList>
    </citation>
    <scope>NUCLEOTIDE SEQUENCE</scope>
    <source>
        <tissue evidence="2">Leaf</tissue>
    </source>
</reference>
<evidence type="ECO:0000256" key="1">
    <source>
        <dbReference type="SAM" id="Phobius"/>
    </source>
</evidence>
<sequence>MGGWWYQPAHICFLLDSDELNIRSMLNLLYLHILSILQSVNGSGLFLNVASSYHSLSCL</sequence>
<dbReference type="AlphaFoldDB" id="A0A2P2N886"/>
<organism evidence="2">
    <name type="scientific">Rhizophora mucronata</name>
    <name type="common">Asiatic mangrove</name>
    <dbReference type="NCBI Taxonomy" id="61149"/>
    <lineage>
        <taxon>Eukaryota</taxon>
        <taxon>Viridiplantae</taxon>
        <taxon>Streptophyta</taxon>
        <taxon>Embryophyta</taxon>
        <taxon>Tracheophyta</taxon>
        <taxon>Spermatophyta</taxon>
        <taxon>Magnoliopsida</taxon>
        <taxon>eudicotyledons</taxon>
        <taxon>Gunneridae</taxon>
        <taxon>Pentapetalae</taxon>
        <taxon>rosids</taxon>
        <taxon>fabids</taxon>
        <taxon>Malpighiales</taxon>
        <taxon>Rhizophoraceae</taxon>
        <taxon>Rhizophora</taxon>
    </lineage>
</organism>
<keyword evidence="1" id="KW-1133">Transmembrane helix</keyword>
<feature type="transmembrane region" description="Helical" evidence="1">
    <location>
        <begin position="29"/>
        <end position="50"/>
    </location>
</feature>
<keyword evidence="1" id="KW-0472">Membrane</keyword>
<proteinExistence type="predicted"/>
<name>A0A2P2N886_RHIMU</name>
<protein>
    <submittedName>
        <fullName evidence="2">Uncharacterized protein</fullName>
    </submittedName>
</protein>
<dbReference type="EMBL" id="GGEC01058176">
    <property type="protein sequence ID" value="MBX38660.1"/>
    <property type="molecule type" value="Transcribed_RNA"/>
</dbReference>